<dbReference type="GO" id="GO:0046653">
    <property type="term" value="P:tetrahydrofolate metabolic process"/>
    <property type="evidence" value="ECO:0007669"/>
    <property type="project" value="TreeGrafter"/>
</dbReference>
<dbReference type="SUPFAM" id="SSF47644">
    <property type="entry name" value="Methionine synthase domain"/>
    <property type="match status" value="1"/>
</dbReference>
<evidence type="ECO:0000313" key="7">
    <source>
        <dbReference type="Proteomes" id="UP000824208"/>
    </source>
</evidence>
<dbReference type="GO" id="GO:0031419">
    <property type="term" value="F:cobalamin binding"/>
    <property type="evidence" value="ECO:0007669"/>
    <property type="project" value="InterPro"/>
</dbReference>
<dbReference type="Gene3D" id="1.10.1240.10">
    <property type="entry name" value="Methionine synthase domain"/>
    <property type="match status" value="1"/>
</dbReference>
<evidence type="ECO:0000256" key="3">
    <source>
        <dbReference type="ARBA" id="ARBA00023285"/>
    </source>
</evidence>
<dbReference type="Gene3D" id="3.40.50.280">
    <property type="entry name" value="Cobalamin-binding domain"/>
    <property type="match status" value="1"/>
</dbReference>
<dbReference type="InterPro" id="IPR006158">
    <property type="entry name" value="Cobalamin-bd"/>
</dbReference>
<dbReference type="PROSITE" id="PS51337">
    <property type="entry name" value="B12_BINDING_NTER"/>
    <property type="match status" value="1"/>
</dbReference>
<dbReference type="Proteomes" id="UP000824208">
    <property type="component" value="Unassembled WGS sequence"/>
</dbReference>
<evidence type="ECO:0000259" key="5">
    <source>
        <dbReference type="PROSITE" id="PS51337"/>
    </source>
</evidence>
<accession>A0A9D2MCX6</accession>
<keyword evidence="3" id="KW-0170">Cobalt</keyword>
<evidence type="ECO:0000259" key="4">
    <source>
        <dbReference type="PROSITE" id="PS51332"/>
    </source>
</evidence>
<dbReference type="SUPFAM" id="SSF52242">
    <property type="entry name" value="Cobalamin (vitamin B12)-binding domain"/>
    <property type="match status" value="1"/>
</dbReference>
<feature type="domain" description="B12-binding N-terminal" evidence="5">
    <location>
        <begin position="1"/>
        <end position="89"/>
    </location>
</feature>
<dbReference type="GO" id="GO:0050667">
    <property type="term" value="P:homocysteine metabolic process"/>
    <property type="evidence" value="ECO:0007669"/>
    <property type="project" value="TreeGrafter"/>
</dbReference>
<comment type="similarity">
    <text evidence="1">Belongs to the methylamine corrinoid protein family.</text>
</comment>
<dbReference type="GO" id="GO:0046872">
    <property type="term" value="F:metal ion binding"/>
    <property type="evidence" value="ECO:0007669"/>
    <property type="project" value="UniProtKB-KW"/>
</dbReference>
<dbReference type="Pfam" id="PF02310">
    <property type="entry name" value="B12-binding"/>
    <property type="match status" value="1"/>
</dbReference>
<dbReference type="InterPro" id="IPR003759">
    <property type="entry name" value="Cbl-bd_cap"/>
</dbReference>
<reference evidence="6" key="1">
    <citation type="journal article" date="2021" name="PeerJ">
        <title>Extensive microbial diversity within the chicken gut microbiome revealed by metagenomics and culture.</title>
        <authorList>
            <person name="Gilroy R."/>
            <person name="Ravi A."/>
            <person name="Getino M."/>
            <person name="Pursley I."/>
            <person name="Horton D.L."/>
            <person name="Alikhan N.F."/>
            <person name="Baker D."/>
            <person name="Gharbi K."/>
            <person name="Hall N."/>
            <person name="Watson M."/>
            <person name="Adriaenssens E.M."/>
            <person name="Foster-Nyarko E."/>
            <person name="Jarju S."/>
            <person name="Secka A."/>
            <person name="Antonio M."/>
            <person name="Oren A."/>
            <person name="Chaudhuri R.R."/>
            <person name="La Ragione R."/>
            <person name="Hildebrand F."/>
            <person name="Pallen M.J."/>
        </authorList>
    </citation>
    <scope>NUCLEOTIDE SEQUENCE</scope>
    <source>
        <strain evidence="6">CHK189-11263</strain>
    </source>
</reference>
<dbReference type="InterPro" id="IPR050554">
    <property type="entry name" value="Met_Synthase/Corrinoid"/>
</dbReference>
<evidence type="ECO:0000313" key="6">
    <source>
        <dbReference type="EMBL" id="HJB57904.1"/>
    </source>
</evidence>
<dbReference type="GO" id="GO:0005829">
    <property type="term" value="C:cytosol"/>
    <property type="evidence" value="ECO:0007669"/>
    <property type="project" value="TreeGrafter"/>
</dbReference>
<comment type="caution">
    <text evidence="6">The sequence shown here is derived from an EMBL/GenBank/DDBJ whole genome shotgun (WGS) entry which is preliminary data.</text>
</comment>
<evidence type="ECO:0000256" key="2">
    <source>
        <dbReference type="ARBA" id="ARBA00022723"/>
    </source>
</evidence>
<dbReference type="PANTHER" id="PTHR45833:SF1">
    <property type="entry name" value="METHIONINE SYNTHASE"/>
    <property type="match status" value="1"/>
</dbReference>
<gene>
    <name evidence="6" type="ORF">H9714_10170</name>
</gene>
<keyword evidence="2" id="KW-0479">Metal-binding</keyword>
<name>A0A9D2MCX6_9FIRM</name>
<protein>
    <submittedName>
        <fullName evidence="6">Corrinoid protein</fullName>
    </submittedName>
</protein>
<dbReference type="GO" id="GO:0008705">
    <property type="term" value="F:methionine synthase activity"/>
    <property type="evidence" value="ECO:0007669"/>
    <property type="project" value="TreeGrafter"/>
</dbReference>
<dbReference type="PROSITE" id="PS51332">
    <property type="entry name" value="B12_BINDING"/>
    <property type="match status" value="1"/>
</dbReference>
<dbReference type="SMART" id="SM01018">
    <property type="entry name" value="B12-binding_2"/>
    <property type="match status" value="1"/>
</dbReference>
<dbReference type="EMBL" id="DWYC01000088">
    <property type="protein sequence ID" value="HJB57904.1"/>
    <property type="molecule type" value="Genomic_DNA"/>
</dbReference>
<dbReference type="Pfam" id="PF02607">
    <property type="entry name" value="B12-binding_2"/>
    <property type="match status" value="1"/>
</dbReference>
<dbReference type="InterPro" id="IPR036724">
    <property type="entry name" value="Cobalamin-bd_sf"/>
</dbReference>
<organism evidence="6 7">
    <name type="scientific">Candidatus Flavonifractor intestinipullorum</name>
    <dbReference type="NCBI Taxonomy" id="2838587"/>
    <lineage>
        <taxon>Bacteria</taxon>
        <taxon>Bacillati</taxon>
        <taxon>Bacillota</taxon>
        <taxon>Clostridia</taxon>
        <taxon>Eubacteriales</taxon>
        <taxon>Oscillospiraceae</taxon>
        <taxon>Flavonifractor</taxon>
    </lineage>
</organism>
<dbReference type="CDD" id="cd02070">
    <property type="entry name" value="corrinoid_protein_B12-BD"/>
    <property type="match status" value="1"/>
</dbReference>
<dbReference type="InterPro" id="IPR036594">
    <property type="entry name" value="Meth_synthase_dom"/>
</dbReference>
<proteinExistence type="inferred from homology"/>
<dbReference type="AlphaFoldDB" id="A0A9D2MCX6"/>
<reference evidence="6" key="2">
    <citation type="submission" date="2021-04" db="EMBL/GenBank/DDBJ databases">
        <authorList>
            <person name="Gilroy R."/>
        </authorList>
    </citation>
    <scope>NUCLEOTIDE SEQUENCE</scope>
    <source>
        <strain evidence="6">CHK189-11263</strain>
    </source>
</reference>
<dbReference type="PANTHER" id="PTHR45833">
    <property type="entry name" value="METHIONINE SYNTHASE"/>
    <property type="match status" value="1"/>
</dbReference>
<sequence length="212" mass="22078">MSEILNEISTYLQAGKAPKVKELVQQAVDEGISPQEILEDGLLAGMNIIGGKFKNNEVFVPEVLVAARAMNKGITVLRPLLVAAGVEEKGTVILGTVKGDLHDIGKNLVRMMMEGKGLKVVDLGVDVPASAFIDAAKEHNAKIIACSALLTTTMGEMKTVVDAVHQSDLNGKVKIMVGGAPVTESFAESIGADCYTPDATAAAAAALSFCVA</sequence>
<feature type="domain" description="B12-binding" evidence="4">
    <location>
        <begin position="89"/>
        <end position="212"/>
    </location>
</feature>
<dbReference type="FunFam" id="3.40.50.280:FF:000003">
    <property type="entry name" value="Dimethylamine methyltransferase corrinoid protein"/>
    <property type="match status" value="1"/>
</dbReference>
<evidence type="ECO:0000256" key="1">
    <source>
        <dbReference type="ARBA" id="ARBA00010854"/>
    </source>
</evidence>